<dbReference type="HOGENOM" id="CLU_1885770_0_0_1"/>
<organism evidence="2 3">
    <name type="scientific">Exophiala dermatitidis (strain ATCC 34100 / CBS 525.76 / NIH/UT8656)</name>
    <name type="common">Black yeast</name>
    <name type="synonym">Wangiella dermatitidis</name>
    <dbReference type="NCBI Taxonomy" id="858893"/>
    <lineage>
        <taxon>Eukaryota</taxon>
        <taxon>Fungi</taxon>
        <taxon>Dikarya</taxon>
        <taxon>Ascomycota</taxon>
        <taxon>Pezizomycotina</taxon>
        <taxon>Eurotiomycetes</taxon>
        <taxon>Chaetothyriomycetidae</taxon>
        <taxon>Chaetothyriales</taxon>
        <taxon>Herpotrichiellaceae</taxon>
        <taxon>Exophiala</taxon>
    </lineage>
</organism>
<protein>
    <submittedName>
        <fullName evidence="2">Uncharacterized protein</fullName>
    </submittedName>
</protein>
<dbReference type="Proteomes" id="UP000007304">
    <property type="component" value="Unassembled WGS sequence"/>
</dbReference>
<evidence type="ECO:0000256" key="1">
    <source>
        <dbReference type="SAM" id="Coils"/>
    </source>
</evidence>
<gene>
    <name evidence="2" type="ORF">HMPREF1120_05515</name>
</gene>
<dbReference type="VEuPathDB" id="FungiDB:HMPREF1120_05515"/>
<evidence type="ECO:0000313" key="2">
    <source>
        <dbReference type="EMBL" id="EHY57482.1"/>
    </source>
</evidence>
<keyword evidence="1" id="KW-0175">Coiled coil</keyword>
<reference evidence="2" key="1">
    <citation type="submission" date="2011-07" db="EMBL/GenBank/DDBJ databases">
        <title>The Genome Sequence of Exophiala (Wangiella) dermatitidis NIH/UT8656.</title>
        <authorList>
            <consortium name="The Broad Institute Genome Sequencing Platform"/>
            <person name="Cuomo C."/>
            <person name="Wang Z."/>
            <person name="Hunicke-Smith S."/>
            <person name="Szanislo P.J."/>
            <person name="Earl A."/>
            <person name="Young S.K."/>
            <person name="Zeng Q."/>
            <person name="Gargeya S."/>
            <person name="Fitzgerald M."/>
            <person name="Haas B."/>
            <person name="Abouelleil A."/>
            <person name="Alvarado L."/>
            <person name="Arachchi H.M."/>
            <person name="Berlin A."/>
            <person name="Brown A."/>
            <person name="Chapman S.B."/>
            <person name="Chen Z."/>
            <person name="Dunbar C."/>
            <person name="Freedman E."/>
            <person name="Gearin G."/>
            <person name="Gellesch M."/>
            <person name="Goldberg J."/>
            <person name="Griggs A."/>
            <person name="Gujja S."/>
            <person name="Heiman D."/>
            <person name="Howarth C."/>
            <person name="Larson L."/>
            <person name="Lui A."/>
            <person name="MacDonald P.J.P."/>
            <person name="Montmayeur A."/>
            <person name="Murphy C."/>
            <person name="Neiman D."/>
            <person name="Pearson M."/>
            <person name="Priest M."/>
            <person name="Roberts A."/>
            <person name="Saif S."/>
            <person name="Shea T."/>
            <person name="Shenoy N."/>
            <person name="Sisk P."/>
            <person name="Stolte C."/>
            <person name="Sykes S."/>
            <person name="Wortman J."/>
            <person name="Nusbaum C."/>
            <person name="Birren B."/>
        </authorList>
    </citation>
    <scope>NUCLEOTIDE SEQUENCE</scope>
    <source>
        <strain evidence="2">NIH/UT8656</strain>
    </source>
</reference>
<evidence type="ECO:0000313" key="3">
    <source>
        <dbReference type="Proteomes" id="UP000007304"/>
    </source>
</evidence>
<dbReference type="EMBL" id="JH226133">
    <property type="protein sequence ID" value="EHY57482.1"/>
    <property type="molecule type" value="Genomic_DNA"/>
</dbReference>
<proteinExistence type="predicted"/>
<dbReference type="InParanoid" id="H6BY46"/>
<dbReference type="AlphaFoldDB" id="H6BY46"/>
<sequence>MRARANVSYSADNKMQRDVTVWDESLFANEESLVKTLEEDVAALENRMMDLGQQVSVSSTRNASPASHAAGGCLRSRRAWHCMWCSTGPVPAHGAWNRKSQIFQLGAAPPIIHTYSTVQPCNTAWFNLGLPVPAN</sequence>
<name>H6BY46_EXODN</name>
<accession>H6BY46</accession>
<feature type="coiled-coil region" evidence="1">
    <location>
        <begin position="27"/>
        <end position="54"/>
    </location>
</feature>
<dbReference type="RefSeq" id="XP_009157943.1">
    <property type="nucleotide sequence ID" value="XM_009159695.1"/>
</dbReference>
<dbReference type="GeneID" id="20310154"/>
<keyword evidence="3" id="KW-1185">Reference proteome</keyword>